<feature type="region of interest" description="Disordered" evidence="1">
    <location>
        <begin position="42"/>
        <end position="89"/>
    </location>
</feature>
<evidence type="ECO:0000256" key="1">
    <source>
        <dbReference type="SAM" id="MobiDB-lite"/>
    </source>
</evidence>
<feature type="region of interest" description="Disordered" evidence="1">
    <location>
        <begin position="105"/>
        <end position="132"/>
    </location>
</feature>
<proteinExistence type="predicted"/>
<dbReference type="Proteomes" id="UP000075882">
    <property type="component" value="Unassembled WGS sequence"/>
</dbReference>
<protein>
    <submittedName>
        <fullName evidence="2">Uncharacterized protein</fullName>
    </submittedName>
</protein>
<sequence>MFNTNLSLTVPSLLIMDGGTPRTPEILNSLMAMTNPLEYSFPVNNSQTSLNDSHSNSSDSPLDSPASQQHQSHQQQLHLHTGKTPSVQQTCSQLIKEGVKLLIQSKRKHSGGDSSDGNESSTPKAKVARRRLGTTDDDDFILKNELIDTHSPYTTVQSADRFLFDATLDLGEEGQERRTA</sequence>
<name>A0A8W7PMD6_ANOCL</name>
<dbReference type="EnsemblMetazoa" id="ACOM034275-RA">
    <property type="protein sequence ID" value="ACOM034275-PA.1"/>
    <property type="gene ID" value="ACOM034275"/>
</dbReference>
<feature type="compositionally biased region" description="Low complexity" evidence="1">
    <location>
        <begin position="46"/>
        <end position="79"/>
    </location>
</feature>
<dbReference type="VEuPathDB" id="VectorBase:ACON2_036848"/>
<organism evidence="2">
    <name type="scientific">Anopheles coluzzii</name>
    <name type="common">African malaria mosquito</name>
    <dbReference type="NCBI Taxonomy" id="1518534"/>
    <lineage>
        <taxon>Eukaryota</taxon>
        <taxon>Metazoa</taxon>
        <taxon>Ecdysozoa</taxon>
        <taxon>Arthropoda</taxon>
        <taxon>Hexapoda</taxon>
        <taxon>Insecta</taxon>
        <taxon>Pterygota</taxon>
        <taxon>Neoptera</taxon>
        <taxon>Endopterygota</taxon>
        <taxon>Diptera</taxon>
        <taxon>Nematocera</taxon>
        <taxon>Culicoidea</taxon>
        <taxon>Culicidae</taxon>
        <taxon>Anophelinae</taxon>
        <taxon>Anopheles</taxon>
    </lineage>
</organism>
<accession>A0A8W7PMD6</accession>
<evidence type="ECO:0000313" key="2">
    <source>
        <dbReference type="EnsemblMetazoa" id="ACOM034275-PA.1"/>
    </source>
</evidence>
<dbReference type="AlphaFoldDB" id="A0A8W7PMD6"/>
<reference evidence="2" key="1">
    <citation type="submission" date="2022-08" db="UniProtKB">
        <authorList>
            <consortium name="EnsemblMetazoa"/>
        </authorList>
    </citation>
    <scope>IDENTIFICATION</scope>
</reference>